<proteinExistence type="predicted"/>
<evidence type="ECO:0000256" key="1">
    <source>
        <dbReference type="SAM" id="SignalP"/>
    </source>
</evidence>
<keyword evidence="1" id="KW-0732">Signal</keyword>
<dbReference type="SUPFAM" id="SSF53850">
    <property type="entry name" value="Periplasmic binding protein-like II"/>
    <property type="match status" value="1"/>
</dbReference>
<comment type="caution">
    <text evidence="2">The sequence shown here is derived from an EMBL/GenBank/DDBJ whole genome shotgun (WGS) entry which is preliminary data.</text>
</comment>
<dbReference type="InterPro" id="IPR006059">
    <property type="entry name" value="SBP"/>
</dbReference>
<dbReference type="RefSeq" id="WP_344252752.1">
    <property type="nucleotide sequence ID" value="NZ_BAAARE010000002.1"/>
</dbReference>
<dbReference type="InterPro" id="IPR050490">
    <property type="entry name" value="Bact_solute-bd_prot1"/>
</dbReference>
<sequence>MKPTTTHGVRKRVLAVVATSLALVGAAACDRSSSASTSPSQNAGAKDVTLTITSNSIAGGKNADEADWYAKYVIPTFTKQQKAKGVNVTVTFQPSGVDDEQYKTKVALDLKSRAGADIMALDGIWVGEFAQAGYLKPLTDVVGPGVTSWEGWSQIPKAVQANASFEDKTYGIPAGTDGRVLYFNKKLFAQAGLPADWQPKSWQDIVDAGMKLKSISGVSPIQINAGTAMGEATTMQGVLPLLVGAGSEIYSGGKWQGDTKAVRDVLTFYKQLLDQGLENKNFQQAAKGRDQSFAAFAAGKVGILLEGDYFWRSVINPDNGDAPMASRDSDVGWAFIPAREPGSGVGGSNDVSMSGGGGYFLNPNTKYPQQAWELLQFIGSPDAINALLHGSAKITARQDVNAQVLSKDPFLSFVSQKVLPVTHYRPGLAVYPQVSQALQQATADIVSGKSVDEAAKAYAAAVEKAVGGADKVSSS</sequence>
<protein>
    <submittedName>
        <fullName evidence="2">Extracellular solute-binding protein</fullName>
    </submittedName>
</protein>
<dbReference type="Proteomes" id="UP001500730">
    <property type="component" value="Unassembled WGS sequence"/>
</dbReference>
<evidence type="ECO:0000313" key="2">
    <source>
        <dbReference type="EMBL" id="GAA2471196.1"/>
    </source>
</evidence>
<dbReference type="PROSITE" id="PS51257">
    <property type="entry name" value="PROKAR_LIPOPROTEIN"/>
    <property type="match status" value="1"/>
</dbReference>
<organism evidence="2 3">
    <name type="scientific">Terrabacter carboxydivorans</name>
    <dbReference type="NCBI Taxonomy" id="619730"/>
    <lineage>
        <taxon>Bacteria</taxon>
        <taxon>Bacillati</taxon>
        <taxon>Actinomycetota</taxon>
        <taxon>Actinomycetes</taxon>
        <taxon>Micrococcales</taxon>
        <taxon>Intrasporangiaceae</taxon>
        <taxon>Terrabacter</taxon>
    </lineage>
</organism>
<gene>
    <name evidence="2" type="ORF">GCM10009858_05680</name>
</gene>
<feature type="signal peptide" evidence="1">
    <location>
        <begin position="1"/>
        <end position="28"/>
    </location>
</feature>
<feature type="chain" id="PRO_5046845413" evidence="1">
    <location>
        <begin position="29"/>
        <end position="475"/>
    </location>
</feature>
<dbReference type="PANTHER" id="PTHR43649">
    <property type="entry name" value="ARABINOSE-BINDING PROTEIN-RELATED"/>
    <property type="match status" value="1"/>
</dbReference>
<evidence type="ECO:0000313" key="3">
    <source>
        <dbReference type="Proteomes" id="UP001500730"/>
    </source>
</evidence>
<dbReference type="PANTHER" id="PTHR43649:SF14">
    <property type="entry name" value="BLR3389 PROTEIN"/>
    <property type="match status" value="1"/>
</dbReference>
<reference evidence="2 3" key="1">
    <citation type="journal article" date="2019" name="Int. J. Syst. Evol. Microbiol.">
        <title>The Global Catalogue of Microorganisms (GCM) 10K type strain sequencing project: providing services to taxonomists for standard genome sequencing and annotation.</title>
        <authorList>
            <consortium name="The Broad Institute Genomics Platform"/>
            <consortium name="The Broad Institute Genome Sequencing Center for Infectious Disease"/>
            <person name="Wu L."/>
            <person name="Ma J."/>
        </authorList>
    </citation>
    <scope>NUCLEOTIDE SEQUENCE [LARGE SCALE GENOMIC DNA]</scope>
    <source>
        <strain evidence="2 3">JCM 16259</strain>
    </source>
</reference>
<dbReference type="Gene3D" id="3.40.190.10">
    <property type="entry name" value="Periplasmic binding protein-like II"/>
    <property type="match status" value="2"/>
</dbReference>
<name>A0ABN3KSY2_9MICO</name>
<keyword evidence="3" id="KW-1185">Reference proteome</keyword>
<dbReference type="EMBL" id="BAAARE010000002">
    <property type="protein sequence ID" value="GAA2471196.1"/>
    <property type="molecule type" value="Genomic_DNA"/>
</dbReference>
<dbReference type="Pfam" id="PF01547">
    <property type="entry name" value="SBP_bac_1"/>
    <property type="match status" value="1"/>
</dbReference>
<accession>A0ABN3KSY2</accession>